<dbReference type="Pfam" id="PF20732">
    <property type="entry name" value="NamZ_C"/>
    <property type="match status" value="1"/>
</dbReference>
<accession>D9S6L5</accession>
<sequence length="380" mass="43415">MKRLAFKGGFTTFKNMVTLALSHFEKSFPVVLRGKRLGAVLHPASVCADLSYTLDLLKDLDGKLFKLSALFGPQHGIKGHTQDNMIEWEGYEDPELHIPVYSLYGEHREPTAEMLSHVDAMLVDLQDVGARYYTFIWTLFLCMKACEKAGIPVVVVDRPNPINCVDEEGPVLDLNYTSFVGLHSIRTRHAKTIGELAEQFKAERFPKCELYVMHMDGYDKRMWFDETGLPWILPSPNMPTLDTAIVYPGMCLFEATNVSEGRGTTRPFEIFGAPFIDAVKLCKYMNGLKLPGVYFRENYFQPTFHKGAGQICGGAQIHVTDRNKFRSFEMAVKLLQYIFNEYPKDFAWKQPPYEYEFHKLPIDILLGNGTFRKEFIESSI</sequence>
<dbReference type="STRING" id="59374.FSU_0513"/>
<dbReference type="Gene3D" id="3.90.1150.140">
    <property type="match status" value="1"/>
</dbReference>
<dbReference type="InterPro" id="IPR048503">
    <property type="entry name" value="NamZ_C"/>
</dbReference>
<evidence type="ECO:0000259" key="1">
    <source>
        <dbReference type="Pfam" id="PF07075"/>
    </source>
</evidence>
<dbReference type="PATRIC" id="fig|59374.8.peg.494"/>
<evidence type="ECO:0000259" key="2">
    <source>
        <dbReference type="Pfam" id="PF20732"/>
    </source>
</evidence>
<dbReference type="AlphaFoldDB" id="D9S6L5"/>
<name>D9S6L5_FIBSS</name>
<dbReference type="PANTHER" id="PTHR42915">
    <property type="entry name" value="HYPOTHETICAL 460 KDA PROTEIN IN FEUA-SIGW INTERGENIC REGION [PRECURSOR]"/>
    <property type="match status" value="1"/>
</dbReference>
<dbReference type="EMBL" id="CP002158">
    <property type="protein sequence ID" value="ADL27080.1"/>
    <property type="molecule type" value="Genomic_DNA"/>
</dbReference>
<evidence type="ECO:0008006" key="5">
    <source>
        <dbReference type="Google" id="ProtNLM"/>
    </source>
</evidence>
<feature type="domain" description="Peptidoglycan beta-N-acetylmuramidase NamZ C-terminal" evidence="2">
    <location>
        <begin position="245"/>
        <end position="376"/>
    </location>
</feature>
<proteinExistence type="predicted"/>
<dbReference type="eggNOG" id="COG3876">
    <property type="taxonomic scope" value="Bacteria"/>
</dbReference>
<dbReference type="Proteomes" id="UP000000517">
    <property type="component" value="Chromosome"/>
</dbReference>
<dbReference type="InterPro" id="IPR008302">
    <property type="entry name" value="NamZ"/>
</dbReference>
<dbReference type="Gene3D" id="3.40.50.12170">
    <property type="entry name" value="Uncharacterised protein PF07075, DUF1343"/>
    <property type="match status" value="1"/>
</dbReference>
<dbReference type="KEGG" id="fsc:FSU_0513"/>
<dbReference type="Pfam" id="PF07075">
    <property type="entry name" value="NamZ_N"/>
    <property type="match status" value="1"/>
</dbReference>
<dbReference type="PIRSF" id="PIRSF016719">
    <property type="entry name" value="UCP016719"/>
    <property type="match status" value="1"/>
</dbReference>
<dbReference type="PANTHER" id="PTHR42915:SF1">
    <property type="entry name" value="PEPTIDOGLYCAN BETA-N-ACETYLMURAMIDASE NAMZ"/>
    <property type="match status" value="1"/>
</dbReference>
<organism evidence="3 4">
    <name type="scientific">Fibrobacter succinogenes (strain ATCC 19169 / S85)</name>
    <dbReference type="NCBI Taxonomy" id="59374"/>
    <lineage>
        <taxon>Bacteria</taxon>
        <taxon>Pseudomonadati</taxon>
        <taxon>Fibrobacterota</taxon>
        <taxon>Fibrobacteria</taxon>
        <taxon>Fibrobacterales</taxon>
        <taxon>Fibrobacteraceae</taxon>
        <taxon>Fibrobacter</taxon>
    </lineage>
</organism>
<dbReference type="HOGENOM" id="CLU_033227_1_0_0"/>
<evidence type="ECO:0000313" key="3">
    <source>
        <dbReference type="EMBL" id="ADL27080.1"/>
    </source>
</evidence>
<dbReference type="GO" id="GO:0033922">
    <property type="term" value="F:peptidoglycan beta-N-acetylmuramidase activity"/>
    <property type="evidence" value="ECO:0007669"/>
    <property type="project" value="InterPro"/>
</dbReference>
<protein>
    <recommendedName>
        <fullName evidence="5">DUF1343 domain-containing protein</fullName>
    </recommendedName>
</protein>
<evidence type="ECO:0000313" key="4">
    <source>
        <dbReference type="Proteomes" id="UP000000517"/>
    </source>
</evidence>
<dbReference type="InterPro" id="IPR048502">
    <property type="entry name" value="NamZ_N"/>
</dbReference>
<gene>
    <name evidence="3" type="ordered locus">FSU_0513</name>
</gene>
<reference evidence="4" key="1">
    <citation type="submission" date="2010-08" db="EMBL/GenBank/DDBJ databases">
        <title>Complete sequence of Fibrobacter succinogenes subsp. succinogenes S85.</title>
        <authorList>
            <person name="Durkin A.S."/>
            <person name="Nelson K.E."/>
            <person name="Morrison M."/>
            <person name="Forsberg C.W."/>
            <person name="Wilson D.B."/>
            <person name="Russell J.B."/>
            <person name="Cann I.K.O."/>
            <person name="Mackie R.I."/>
            <person name="White B.A."/>
        </authorList>
    </citation>
    <scope>NUCLEOTIDE SEQUENCE [LARGE SCALE GENOMIC DNA]</scope>
    <source>
        <strain evidence="4">ATCC 19169 / S85</strain>
    </source>
</reference>
<feature type="domain" description="Peptidoglycan beta-N-acetylmuramidase NamZ N-terminal" evidence="1">
    <location>
        <begin position="38"/>
        <end position="241"/>
    </location>
</feature>